<dbReference type="GO" id="GO:0016301">
    <property type="term" value="F:kinase activity"/>
    <property type="evidence" value="ECO:0007669"/>
    <property type="project" value="InterPro"/>
</dbReference>
<protein>
    <recommendedName>
        <fullName evidence="5">UDP-N-acetylglucosamine kinase</fullName>
        <ecNumber evidence="2">2.7.1.176</ecNumber>
    </recommendedName>
    <alternativeName>
        <fullName evidence="5">UDP-N-acetylglucosamine kinase</fullName>
    </alternativeName>
</protein>
<accession>A0AAF0ZAA9</accession>
<dbReference type="SUPFAM" id="SSF52540">
    <property type="entry name" value="P-loop containing nucleoside triphosphate hydrolases"/>
    <property type="match status" value="1"/>
</dbReference>
<evidence type="ECO:0000256" key="1">
    <source>
        <dbReference type="ARBA" id="ARBA00009104"/>
    </source>
</evidence>
<evidence type="ECO:0000256" key="2">
    <source>
        <dbReference type="ARBA" id="ARBA00011963"/>
    </source>
</evidence>
<feature type="domain" description="Zeta toxin" evidence="8">
    <location>
        <begin position="116"/>
        <end position="218"/>
    </location>
</feature>
<sequence>MKNPAWFVERDGRLEIRAGRRALHRQLREEMREENPGVKAERRAIILAGPPLAGKGTTLRQERADVLPSYLVIDADDFKKKLLTEAMRDGTYESVIKPQAIKDLEAGGEQFFPLELASLVHEESSMLAASMRDQALRDGTNIVIDTVLSSPEKAADIGRRLERAGYDVEVIDVEVPYALSEERIASRWRGDYLDALDKGEGLGGRWVPAEFAREVFNGPDGKSRPEAVAQGLAESAPNVVRFSRYRTEREGAPRVLEVDKVRVKPGGPLVDRQATLLSSAVQASRATKGRSVPGLAPSAGRRIPLSGGKRPPNEVPSGSRLRLCGMV</sequence>
<dbReference type="Proteomes" id="UP001304340">
    <property type="component" value="Chromosome"/>
</dbReference>
<keyword evidence="3" id="KW-0547">Nucleotide-binding</keyword>
<evidence type="ECO:0000313" key="10">
    <source>
        <dbReference type="Proteomes" id="UP001304340"/>
    </source>
</evidence>
<dbReference type="GO" id="GO:0005524">
    <property type="term" value="F:ATP binding"/>
    <property type="evidence" value="ECO:0007669"/>
    <property type="project" value="UniProtKB-KW"/>
</dbReference>
<keyword evidence="4" id="KW-0067">ATP-binding</keyword>
<evidence type="ECO:0000256" key="4">
    <source>
        <dbReference type="ARBA" id="ARBA00022840"/>
    </source>
</evidence>
<keyword evidence="10" id="KW-1185">Reference proteome</keyword>
<dbReference type="Gene3D" id="3.40.50.300">
    <property type="entry name" value="P-loop containing nucleotide triphosphate hydrolases"/>
    <property type="match status" value="1"/>
</dbReference>
<dbReference type="RefSeq" id="WP_319160735.1">
    <property type="nucleotide sequence ID" value="NZ_CP138359.1"/>
</dbReference>
<dbReference type="KEGG" id="sbil:SANBI_001675"/>
<proteinExistence type="inferred from homology"/>
<dbReference type="EC" id="2.7.1.176" evidence="2"/>
<dbReference type="AlphaFoldDB" id="A0AAF0ZAA9"/>
<dbReference type="EMBL" id="CP138359">
    <property type="protein sequence ID" value="WPF83962.1"/>
    <property type="molecule type" value="Genomic_DNA"/>
</dbReference>
<evidence type="ECO:0000313" key="9">
    <source>
        <dbReference type="EMBL" id="WPF83962.1"/>
    </source>
</evidence>
<comment type="similarity">
    <text evidence="1">Belongs to the zeta toxin family.</text>
</comment>
<dbReference type="InterPro" id="IPR027417">
    <property type="entry name" value="P-loop_NTPase"/>
</dbReference>
<reference evidence="10" key="1">
    <citation type="submission" date="2023-11" db="EMBL/GenBank/DDBJ databases">
        <authorList>
            <person name="Helweg L.P."/>
            <person name="Kiel A."/>
            <person name="Hitz F."/>
            <person name="Ruckert-Reed C."/>
            <person name="Busche T."/>
            <person name="Kaltschmidt B."/>
            <person name="Kaltschmidt C."/>
        </authorList>
    </citation>
    <scope>NUCLEOTIDE SEQUENCE [LARGE SCALE GENOMIC DNA]</scope>
    <source>
        <strain evidence="10">4.1</strain>
    </source>
</reference>
<evidence type="ECO:0000256" key="5">
    <source>
        <dbReference type="ARBA" id="ARBA00032897"/>
    </source>
</evidence>
<organism evidence="9 10">
    <name type="scientific">Sanguibacter biliveldensis</name>
    <dbReference type="NCBI Taxonomy" id="3030830"/>
    <lineage>
        <taxon>Bacteria</taxon>
        <taxon>Bacillati</taxon>
        <taxon>Actinomycetota</taxon>
        <taxon>Actinomycetes</taxon>
        <taxon>Micrococcales</taxon>
        <taxon>Sanguibacteraceae</taxon>
        <taxon>Sanguibacter</taxon>
    </lineage>
</organism>
<dbReference type="InterPro" id="IPR010488">
    <property type="entry name" value="Zeta_toxin_domain"/>
</dbReference>
<name>A0AAF0ZAA9_9MICO</name>
<evidence type="ECO:0000259" key="8">
    <source>
        <dbReference type="Pfam" id="PF06414"/>
    </source>
</evidence>
<comment type="catalytic activity">
    <reaction evidence="6">
        <text>UDP-N-acetyl-alpha-D-glucosamine + ATP = UDP-N-acetyl-alpha-D-glucosamine 3'-phosphate + ADP + H(+)</text>
        <dbReference type="Rhea" id="RHEA:32671"/>
        <dbReference type="ChEBI" id="CHEBI:15378"/>
        <dbReference type="ChEBI" id="CHEBI:30616"/>
        <dbReference type="ChEBI" id="CHEBI:57705"/>
        <dbReference type="ChEBI" id="CHEBI:64353"/>
        <dbReference type="ChEBI" id="CHEBI:456216"/>
        <dbReference type="EC" id="2.7.1.176"/>
    </reaction>
</comment>
<gene>
    <name evidence="9" type="ORF">SANBI_001675</name>
</gene>
<dbReference type="Pfam" id="PF06414">
    <property type="entry name" value="Zeta_toxin"/>
    <property type="match status" value="1"/>
</dbReference>
<feature type="region of interest" description="Disordered" evidence="7">
    <location>
        <begin position="285"/>
        <end position="320"/>
    </location>
</feature>
<evidence type="ECO:0000256" key="3">
    <source>
        <dbReference type="ARBA" id="ARBA00022741"/>
    </source>
</evidence>
<evidence type="ECO:0000256" key="6">
    <source>
        <dbReference type="ARBA" id="ARBA00048178"/>
    </source>
</evidence>
<evidence type="ECO:0000256" key="7">
    <source>
        <dbReference type="SAM" id="MobiDB-lite"/>
    </source>
</evidence>